<dbReference type="Pfam" id="PF08240">
    <property type="entry name" value="ADH_N"/>
    <property type="match status" value="1"/>
</dbReference>
<sequence length="318" mass="33639">MSNLMRAALLREFGPASNLTIEKIPVPLPATGQLLIKVRAAGINPVDYKTRTGKGLPARELELPAILGWDIAGEVVSLGEGVSRFNRNERVFGMSNFPHAGNAYAEYAIVREDEFALIPAAVSDEVAAATPLAALTAWEALFDQGELGAGQKILIHAAAGGVGHIAVQLAKWKGAYVVGTASQQNHALLHELGVDQALDYRTQDFTTAVNDIDVVLDGIGGDNTLRSIDVLKPGGVVICLPSMYKDDPAILAKAAAKNVRVKWMVVSPSGERMGQVAALLASGDLKIKVDQTFPLEDVAKAHEAVETGHVSGKVVLVI</sequence>
<dbReference type="SUPFAM" id="SSF50129">
    <property type="entry name" value="GroES-like"/>
    <property type="match status" value="1"/>
</dbReference>
<dbReference type="Gene3D" id="3.90.180.10">
    <property type="entry name" value="Medium-chain alcohol dehydrogenases, catalytic domain"/>
    <property type="match status" value="1"/>
</dbReference>
<accession>A0A1K1PUF7</accession>
<evidence type="ECO:0000313" key="4">
    <source>
        <dbReference type="Proteomes" id="UP000183788"/>
    </source>
</evidence>
<dbReference type="EC" id="1.-.-.-" evidence="3"/>
<dbReference type="OrthoDB" id="634508at2"/>
<dbReference type="InterPro" id="IPR036291">
    <property type="entry name" value="NAD(P)-bd_dom_sf"/>
</dbReference>
<gene>
    <name evidence="2" type="ORF">SAMN05661012_02247</name>
    <name evidence="3" type="ORF">SR876_14975</name>
</gene>
<dbReference type="InterPro" id="IPR013154">
    <property type="entry name" value="ADH-like_N"/>
</dbReference>
<dbReference type="Proteomes" id="UP001326715">
    <property type="component" value="Chromosome"/>
</dbReference>
<dbReference type="GO" id="GO:0008270">
    <property type="term" value="F:zinc ion binding"/>
    <property type="evidence" value="ECO:0007669"/>
    <property type="project" value="InterPro"/>
</dbReference>
<dbReference type="GO" id="GO:0016491">
    <property type="term" value="F:oxidoreductase activity"/>
    <property type="evidence" value="ECO:0007669"/>
    <property type="project" value="UniProtKB-KW"/>
</dbReference>
<dbReference type="Gene3D" id="3.40.50.720">
    <property type="entry name" value="NAD(P)-binding Rossmann-like Domain"/>
    <property type="match status" value="1"/>
</dbReference>
<dbReference type="InterPro" id="IPR002364">
    <property type="entry name" value="Quin_OxRdtase/zeta-crystal_CS"/>
</dbReference>
<dbReference type="PANTHER" id="PTHR44013:SF1">
    <property type="entry name" value="ZINC-TYPE ALCOHOL DEHYDROGENASE-LIKE PROTEIN C16A3.02C"/>
    <property type="match status" value="1"/>
</dbReference>
<keyword evidence="3" id="KW-0560">Oxidoreductase</keyword>
<evidence type="ECO:0000313" key="5">
    <source>
        <dbReference type="Proteomes" id="UP001326715"/>
    </source>
</evidence>
<evidence type="ECO:0000313" key="3">
    <source>
        <dbReference type="EMBL" id="WQG92820.1"/>
    </source>
</evidence>
<reference evidence="3 5" key="2">
    <citation type="submission" date="2023-11" db="EMBL/GenBank/DDBJ databases">
        <title>MicrobeMod: A computational toolkit for identifying prokaryotic methylation and restriction-modification with nanopore sequencing.</title>
        <authorList>
            <person name="Crits-Christoph A."/>
            <person name="Kang S.C."/>
            <person name="Lee H."/>
            <person name="Ostrov N."/>
        </authorList>
    </citation>
    <scope>NUCLEOTIDE SEQUENCE [LARGE SCALE GENOMIC DNA]</scope>
    <source>
        <strain evidence="3 5">ATCC 23090</strain>
    </source>
</reference>
<dbReference type="AlphaFoldDB" id="A0A1K1PUF7"/>
<dbReference type="Proteomes" id="UP000183788">
    <property type="component" value="Unassembled WGS sequence"/>
</dbReference>
<dbReference type="InterPro" id="IPR020843">
    <property type="entry name" value="ER"/>
</dbReference>
<dbReference type="PANTHER" id="PTHR44013">
    <property type="entry name" value="ZINC-TYPE ALCOHOL DEHYDROGENASE-LIKE PROTEIN C16A3.02C"/>
    <property type="match status" value="1"/>
</dbReference>
<protein>
    <submittedName>
        <fullName evidence="3">NADP-dependent oxidoreductase</fullName>
        <ecNumber evidence="3">1.-.-.-</ecNumber>
    </submittedName>
    <submittedName>
        <fullName evidence="2">NADPH2:quinone reductase</fullName>
    </submittedName>
</protein>
<feature type="domain" description="Enoyl reductase (ER)" evidence="1">
    <location>
        <begin position="14"/>
        <end position="316"/>
    </location>
</feature>
<dbReference type="Pfam" id="PF13602">
    <property type="entry name" value="ADH_zinc_N_2"/>
    <property type="match status" value="1"/>
</dbReference>
<dbReference type="RefSeq" id="WP_083571486.1">
    <property type="nucleotide sequence ID" value="NZ_CP139972.1"/>
</dbReference>
<dbReference type="EMBL" id="FPIZ01000006">
    <property type="protein sequence ID" value="SFW51201.1"/>
    <property type="molecule type" value="Genomic_DNA"/>
</dbReference>
<dbReference type="PROSITE" id="PS01162">
    <property type="entry name" value="QOR_ZETA_CRYSTAL"/>
    <property type="match status" value="1"/>
</dbReference>
<evidence type="ECO:0000259" key="1">
    <source>
        <dbReference type="SMART" id="SM00829"/>
    </source>
</evidence>
<reference evidence="2 4" key="1">
    <citation type="submission" date="2016-11" db="EMBL/GenBank/DDBJ databases">
        <authorList>
            <person name="Jaros S."/>
            <person name="Januszkiewicz K."/>
            <person name="Wedrychowicz H."/>
        </authorList>
    </citation>
    <scope>NUCLEOTIDE SEQUENCE [LARGE SCALE GENOMIC DNA]</scope>
    <source>
        <strain evidence="2 4">DSM 784</strain>
    </source>
</reference>
<dbReference type="SUPFAM" id="SSF51735">
    <property type="entry name" value="NAD(P)-binding Rossmann-fold domains"/>
    <property type="match status" value="1"/>
</dbReference>
<evidence type="ECO:0000313" key="2">
    <source>
        <dbReference type="EMBL" id="SFW51201.1"/>
    </source>
</evidence>
<keyword evidence="5" id="KW-1185">Reference proteome</keyword>
<proteinExistence type="predicted"/>
<dbReference type="EMBL" id="CP140154">
    <property type="protein sequence ID" value="WQG92820.1"/>
    <property type="molecule type" value="Genomic_DNA"/>
</dbReference>
<dbReference type="InterPro" id="IPR011032">
    <property type="entry name" value="GroES-like_sf"/>
</dbReference>
<organism evidence="2 4">
    <name type="scientific">Chitinophaga sancti</name>
    <dbReference type="NCBI Taxonomy" id="1004"/>
    <lineage>
        <taxon>Bacteria</taxon>
        <taxon>Pseudomonadati</taxon>
        <taxon>Bacteroidota</taxon>
        <taxon>Chitinophagia</taxon>
        <taxon>Chitinophagales</taxon>
        <taxon>Chitinophagaceae</taxon>
        <taxon>Chitinophaga</taxon>
    </lineage>
</organism>
<dbReference type="STRING" id="1004.SAMN05661012_02247"/>
<dbReference type="InterPro" id="IPR052733">
    <property type="entry name" value="Chloroplast_QOR"/>
</dbReference>
<dbReference type="SMART" id="SM00829">
    <property type="entry name" value="PKS_ER"/>
    <property type="match status" value="1"/>
</dbReference>
<name>A0A1K1PUF7_9BACT</name>
<dbReference type="CDD" id="cd05289">
    <property type="entry name" value="MDR_like_2"/>
    <property type="match status" value="1"/>
</dbReference>